<keyword evidence="1" id="KW-0472">Membrane</keyword>
<comment type="caution">
    <text evidence="2">The sequence shown here is derived from an EMBL/GenBank/DDBJ whole genome shotgun (WGS) entry which is preliminary data.</text>
</comment>
<name>A0ABS1H0L3_9PSED</name>
<accession>A0ABS1H0L3</accession>
<feature type="transmembrane region" description="Helical" evidence="1">
    <location>
        <begin position="183"/>
        <end position="201"/>
    </location>
</feature>
<evidence type="ECO:0000256" key="1">
    <source>
        <dbReference type="SAM" id="Phobius"/>
    </source>
</evidence>
<sequence length="212" mass="24281">MKEIRQAGVQYGLEEFEKGLHSLNAFFTCYVDFEHSGKEINLTKLLKNNSESDNLAALYFGASANDQVLLGGVQTKNLYRMVKFITERKLWPTVKKKRRGLKLWKSKIETDKRFSDVVNAIDEIKDPELVESLRSYPLWLFAIAYTAVGLKGHEYIMSLQSAEAGRMAYRDIAKRIKKVGGGFIKRIFVFIFFLVTAYVVYKVLESGVLMTL</sequence>
<dbReference type="Proteomes" id="UP000620382">
    <property type="component" value="Unassembled WGS sequence"/>
</dbReference>
<dbReference type="EMBL" id="JAENSR010000009">
    <property type="protein sequence ID" value="MBK3462637.1"/>
    <property type="molecule type" value="Genomic_DNA"/>
</dbReference>
<evidence type="ECO:0000313" key="2">
    <source>
        <dbReference type="EMBL" id="MBK3462637.1"/>
    </source>
</evidence>
<organism evidence="2 3">
    <name type="scientific">Pseudomonas haemolytica</name>
    <dbReference type="NCBI Taxonomy" id="2600065"/>
    <lineage>
        <taxon>Bacteria</taxon>
        <taxon>Pseudomonadati</taxon>
        <taxon>Pseudomonadota</taxon>
        <taxon>Gammaproteobacteria</taxon>
        <taxon>Pseudomonadales</taxon>
        <taxon>Pseudomonadaceae</taxon>
        <taxon>Pseudomonas</taxon>
    </lineage>
</organism>
<keyword evidence="1" id="KW-0812">Transmembrane</keyword>
<reference evidence="2 3" key="1">
    <citation type="submission" date="2021-01" db="EMBL/GenBank/DDBJ databases">
        <title>Antibiotic resistance and phylogeny of Pseudomonas spp. isolated over three decades from chicken meat in the Norwegian food chain.</title>
        <authorList>
            <person name="Moen B."/>
        </authorList>
    </citation>
    <scope>NUCLEOTIDE SEQUENCE [LARGE SCALE GENOMIC DNA]</scope>
    <source>
        <strain evidence="2 3">MF6766</strain>
    </source>
</reference>
<evidence type="ECO:0008006" key="4">
    <source>
        <dbReference type="Google" id="ProtNLM"/>
    </source>
</evidence>
<gene>
    <name evidence="2" type="ORF">JJD71_26580</name>
</gene>
<proteinExistence type="predicted"/>
<evidence type="ECO:0000313" key="3">
    <source>
        <dbReference type="Proteomes" id="UP000620382"/>
    </source>
</evidence>
<keyword evidence="1" id="KW-1133">Transmembrane helix</keyword>
<protein>
    <recommendedName>
        <fullName evidence="4">Type II secretion system protein GspF domain-containing protein</fullName>
    </recommendedName>
</protein>
<dbReference type="RefSeq" id="WP_200657673.1">
    <property type="nucleotide sequence ID" value="NZ_JAENSR010000009.1"/>
</dbReference>
<keyword evidence="3" id="KW-1185">Reference proteome</keyword>